<protein>
    <submittedName>
        <fullName evidence="3">OLC1v1012113C1</fullName>
    </submittedName>
</protein>
<dbReference type="Proteomes" id="UP001161247">
    <property type="component" value="Chromosome 7"/>
</dbReference>
<keyword evidence="4" id="KW-1185">Reference proteome</keyword>
<dbReference type="AlphaFoldDB" id="A0AAV1DYD6"/>
<dbReference type="PANTHER" id="PTHR33476:SF7">
    <property type="entry name" value="EMB|CAB62613.1"/>
    <property type="match status" value="1"/>
</dbReference>
<feature type="region of interest" description="Disordered" evidence="2">
    <location>
        <begin position="40"/>
        <end position="60"/>
    </location>
</feature>
<dbReference type="EMBL" id="OX459124">
    <property type="protein sequence ID" value="CAI9111794.1"/>
    <property type="molecule type" value="Genomic_DNA"/>
</dbReference>
<proteinExistence type="predicted"/>
<gene>
    <name evidence="3" type="ORF">OLC1_LOCUS19105</name>
</gene>
<name>A0AAV1DYD6_OLDCO</name>
<reference evidence="3" key="1">
    <citation type="submission" date="2023-03" db="EMBL/GenBank/DDBJ databases">
        <authorList>
            <person name="Julca I."/>
        </authorList>
    </citation>
    <scope>NUCLEOTIDE SEQUENCE</scope>
</reference>
<accession>A0AAV1DYD6</accession>
<evidence type="ECO:0000256" key="1">
    <source>
        <dbReference type="SAM" id="Coils"/>
    </source>
</evidence>
<sequence length="681" mass="75944">MDIWVVAAAAGAGYVAQHCKSLVKGRHSFSESSCRSHSIRTESSSSITQQVKDNKSCPGSTVHSFRHDEETCSDMPMLSRATSLGKEASSSYLECLTHEASTDCSNPCSCSGSNLVPGIPSYEVRYCGDVGGSDRDYSMLPSTREVVKYGFKRKKSSLRSRQANAKLLQPVNSLESCLMAQLYRGQTEVEDYSETSMTPPCSPTVRQFSVTRHGRSISRPTRDSSNLPVGSLRNKLQKDSNLPGARMILGVPQLPSVGSERLQQRRKTQTAFGMMEKNQQLQGFSHGALLFCLGMSIGLISSVLNNKREVDNLSNLLKQTESLVQDLQEELEMKDSLTVKELAVEDCESQDTQNGAFHNGPLGTCSPDEKLQDQLSENNTQKVEEESFSKIEAELEAELERLELNISSHGLDKKIQNLSEDADYVPHAVAGELNADILGQHSGPQPYADRDGSGSSTPRSVHYAVSPRELTLRLHELIQSRLEKRVEELEIALQNSQMKVQYMESQNASYLRELSSRRSRYYKNGSPVVVEESRAIADQPVVINLSEEALDDEYTKINELDEEDAPVLGKNDHKNEILLATEQKIYWARDTRENDEMQTKSFTERLMMSMKQEPGDADKYLSNGLLTVTEDHEDDINGYDEMEELLIKHIVEQARKGSPVVLNAQMALSSSPDEENEEHPR</sequence>
<feature type="region of interest" description="Disordered" evidence="2">
    <location>
        <begin position="350"/>
        <end position="386"/>
    </location>
</feature>
<organism evidence="3 4">
    <name type="scientific">Oldenlandia corymbosa var. corymbosa</name>
    <dbReference type="NCBI Taxonomy" id="529605"/>
    <lineage>
        <taxon>Eukaryota</taxon>
        <taxon>Viridiplantae</taxon>
        <taxon>Streptophyta</taxon>
        <taxon>Embryophyta</taxon>
        <taxon>Tracheophyta</taxon>
        <taxon>Spermatophyta</taxon>
        <taxon>Magnoliopsida</taxon>
        <taxon>eudicotyledons</taxon>
        <taxon>Gunneridae</taxon>
        <taxon>Pentapetalae</taxon>
        <taxon>asterids</taxon>
        <taxon>lamiids</taxon>
        <taxon>Gentianales</taxon>
        <taxon>Rubiaceae</taxon>
        <taxon>Rubioideae</taxon>
        <taxon>Spermacoceae</taxon>
        <taxon>Hedyotis-Oldenlandia complex</taxon>
        <taxon>Oldenlandia</taxon>
    </lineage>
</organism>
<dbReference type="PANTHER" id="PTHR33476">
    <property type="entry name" value="EMB|CAB62613.1"/>
    <property type="match status" value="1"/>
</dbReference>
<keyword evidence="1" id="KW-0175">Coiled coil</keyword>
<feature type="coiled-coil region" evidence="1">
    <location>
        <begin position="310"/>
        <end position="337"/>
    </location>
</feature>
<evidence type="ECO:0000256" key="2">
    <source>
        <dbReference type="SAM" id="MobiDB-lite"/>
    </source>
</evidence>
<evidence type="ECO:0000313" key="3">
    <source>
        <dbReference type="EMBL" id="CAI9111794.1"/>
    </source>
</evidence>
<dbReference type="GO" id="GO:0008356">
    <property type="term" value="P:asymmetric cell division"/>
    <property type="evidence" value="ECO:0007669"/>
    <property type="project" value="InterPro"/>
</dbReference>
<feature type="coiled-coil region" evidence="1">
    <location>
        <begin position="479"/>
        <end position="506"/>
    </location>
</feature>
<feature type="region of interest" description="Disordered" evidence="2">
    <location>
        <begin position="437"/>
        <end position="461"/>
    </location>
</feature>
<evidence type="ECO:0000313" key="4">
    <source>
        <dbReference type="Proteomes" id="UP001161247"/>
    </source>
</evidence>
<dbReference type="InterPro" id="IPR040348">
    <property type="entry name" value="POLAR-like"/>
</dbReference>